<reference evidence="1 2" key="1">
    <citation type="journal article" date="2013" name="BMC Genomics">
        <title>The miniature genome of a carnivorous plant Genlisea aurea contains a low number of genes and short non-coding sequences.</title>
        <authorList>
            <person name="Leushkin E.V."/>
            <person name="Sutormin R.A."/>
            <person name="Nabieva E.R."/>
            <person name="Penin A.A."/>
            <person name="Kondrashov A.S."/>
            <person name="Logacheva M.D."/>
        </authorList>
    </citation>
    <scope>NUCLEOTIDE SEQUENCE [LARGE SCALE GENOMIC DNA]</scope>
</reference>
<accession>S8DHX6</accession>
<comment type="caution">
    <text evidence="1">The sequence shown here is derived from an EMBL/GenBank/DDBJ whole genome shotgun (WGS) entry which is preliminary data.</text>
</comment>
<proteinExistence type="predicted"/>
<organism evidence="1 2">
    <name type="scientific">Genlisea aurea</name>
    <dbReference type="NCBI Taxonomy" id="192259"/>
    <lineage>
        <taxon>Eukaryota</taxon>
        <taxon>Viridiplantae</taxon>
        <taxon>Streptophyta</taxon>
        <taxon>Embryophyta</taxon>
        <taxon>Tracheophyta</taxon>
        <taxon>Spermatophyta</taxon>
        <taxon>Magnoliopsida</taxon>
        <taxon>eudicotyledons</taxon>
        <taxon>Gunneridae</taxon>
        <taxon>Pentapetalae</taxon>
        <taxon>asterids</taxon>
        <taxon>lamiids</taxon>
        <taxon>Lamiales</taxon>
        <taxon>Lentibulariaceae</taxon>
        <taxon>Genlisea</taxon>
    </lineage>
</organism>
<name>S8DHX6_9LAMI</name>
<evidence type="ECO:0000313" key="2">
    <source>
        <dbReference type="Proteomes" id="UP000015453"/>
    </source>
</evidence>
<gene>
    <name evidence="1" type="ORF">M569_15830</name>
</gene>
<keyword evidence="2" id="KW-1185">Reference proteome</keyword>
<protein>
    <submittedName>
        <fullName evidence="1">Uncharacterized protein</fullName>
    </submittedName>
</protein>
<dbReference type="EMBL" id="AUSU01008742">
    <property type="protein sequence ID" value="EPS58982.1"/>
    <property type="molecule type" value="Genomic_DNA"/>
</dbReference>
<evidence type="ECO:0000313" key="1">
    <source>
        <dbReference type="EMBL" id="EPS58982.1"/>
    </source>
</evidence>
<dbReference type="Proteomes" id="UP000015453">
    <property type="component" value="Unassembled WGS sequence"/>
</dbReference>
<sequence length="79" mass="9042">MLVRLSPIEINTSEKFRFTAELIEMRRQALDIFVASHNELSKSDDLRILGTRSRGLRFVAPSRAAGEPLETKAKKQPRF</sequence>
<dbReference type="OrthoDB" id="5227681at2759"/>
<dbReference type="AlphaFoldDB" id="S8DHX6"/>